<dbReference type="InterPro" id="IPR019742">
    <property type="entry name" value="MacrogloblnA2_CS"/>
</dbReference>
<dbReference type="SUPFAM" id="SSF48239">
    <property type="entry name" value="Terpenoid cyclases/Protein prenyltransferases"/>
    <property type="match status" value="1"/>
</dbReference>
<dbReference type="Proteomes" id="UP000051574">
    <property type="component" value="Unassembled WGS sequence"/>
</dbReference>
<evidence type="ECO:0000313" key="4">
    <source>
        <dbReference type="Proteomes" id="UP000051574"/>
    </source>
</evidence>
<keyword evidence="4" id="KW-1185">Reference proteome</keyword>
<reference evidence="3 4" key="1">
    <citation type="submission" date="2015-09" db="EMBL/GenBank/DDBJ databases">
        <title>Draft genome of the scarab beetle Oryctes borbonicus.</title>
        <authorList>
            <person name="Meyer J.M."/>
            <person name="Markov G.V."/>
            <person name="Baskaran P."/>
            <person name="Herrmann M."/>
            <person name="Sommer R.J."/>
            <person name="Roedelsperger C."/>
        </authorList>
    </citation>
    <scope>NUCLEOTIDE SEQUENCE [LARGE SCALE GENOMIC DNA]</scope>
    <source>
        <strain evidence="3">OB123</strain>
        <tissue evidence="3">Whole animal</tissue>
    </source>
</reference>
<evidence type="ECO:0000256" key="1">
    <source>
        <dbReference type="ARBA" id="ARBA00023157"/>
    </source>
</evidence>
<dbReference type="Gene3D" id="1.50.10.20">
    <property type="match status" value="1"/>
</dbReference>
<evidence type="ECO:0000259" key="2">
    <source>
        <dbReference type="Pfam" id="PF07678"/>
    </source>
</evidence>
<feature type="non-terminal residue" evidence="3">
    <location>
        <position position="135"/>
    </location>
</feature>
<dbReference type="Pfam" id="PF07678">
    <property type="entry name" value="TED_complement"/>
    <property type="match status" value="1"/>
</dbReference>
<dbReference type="OrthoDB" id="6753918at2759"/>
<name>A0A0T6BFJ2_9SCAR</name>
<accession>A0A0T6BFJ2</accession>
<keyword evidence="1" id="KW-1015">Disulfide bond</keyword>
<dbReference type="InterPro" id="IPR008930">
    <property type="entry name" value="Terpenoid_cyclase/PrenylTrfase"/>
</dbReference>
<dbReference type="PROSITE" id="PS00477">
    <property type="entry name" value="ALPHA_2_MACROGLOBULIN"/>
    <property type="match status" value="1"/>
</dbReference>
<dbReference type="AlphaFoldDB" id="A0A0T6BFJ2"/>
<comment type="caution">
    <text evidence="3">The sequence shown here is derived from an EMBL/GenBank/DDBJ whole genome shotgun (WGS) entry which is preliminary data.</text>
</comment>
<dbReference type="EMBL" id="LJIG01000907">
    <property type="protein sequence ID" value="KRT86033.1"/>
    <property type="molecule type" value="Genomic_DNA"/>
</dbReference>
<proteinExistence type="predicted"/>
<dbReference type="PANTHER" id="PTHR11412:SF171">
    <property type="entry name" value="PREGNANCY ZONE PROTEIN-LIKE PROTEIN"/>
    <property type="match status" value="1"/>
</dbReference>
<dbReference type="PANTHER" id="PTHR11412">
    <property type="entry name" value="MACROGLOBULIN / COMPLEMENT"/>
    <property type="match status" value="1"/>
</dbReference>
<organism evidence="3 4">
    <name type="scientific">Oryctes borbonicus</name>
    <dbReference type="NCBI Taxonomy" id="1629725"/>
    <lineage>
        <taxon>Eukaryota</taxon>
        <taxon>Metazoa</taxon>
        <taxon>Ecdysozoa</taxon>
        <taxon>Arthropoda</taxon>
        <taxon>Hexapoda</taxon>
        <taxon>Insecta</taxon>
        <taxon>Pterygota</taxon>
        <taxon>Neoptera</taxon>
        <taxon>Endopterygota</taxon>
        <taxon>Coleoptera</taxon>
        <taxon>Polyphaga</taxon>
        <taxon>Scarabaeiformia</taxon>
        <taxon>Scarabaeidae</taxon>
        <taxon>Dynastinae</taxon>
        <taxon>Oryctes</taxon>
    </lineage>
</organism>
<gene>
    <name evidence="3" type="ORF">AMK59_81</name>
</gene>
<evidence type="ECO:0000313" key="3">
    <source>
        <dbReference type="EMBL" id="KRT86033.1"/>
    </source>
</evidence>
<sequence length="135" mass="15392">MGPAIQNLEHLLNVPTGCGEQVMAMITPNLYVLRYLKSSGRLTKSLYQRAIRNMKIGYQRILDYAHADGSFSAFGYHDPSGSMFLTAFVVRTLKQVKEYIHVDENVIRKAINWITKNQLENGCFHAGHHVFHELV</sequence>
<dbReference type="InterPro" id="IPR047565">
    <property type="entry name" value="Alpha-macroglob_thiol-ester_cl"/>
</dbReference>
<dbReference type="InterPro" id="IPR050473">
    <property type="entry name" value="A2M/Complement_sys"/>
</dbReference>
<feature type="domain" description="Alpha-macroglobulin-like TED" evidence="2">
    <location>
        <begin position="1"/>
        <end position="133"/>
    </location>
</feature>
<dbReference type="GO" id="GO:0005615">
    <property type="term" value="C:extracellular space"/>
    <property type="evidence" value="ECO:0007669"/>
    <property type="project" value="InterPro"/>
</dbReference>
<dbReference type="InterPro" id="IPR011626">
    <property type="entry name" value="Alpha-macroglobulin_TED"/>
</dbReference>
<dbReference type="SMART" id="SM01419">
    <property type="entry name" value="Thiol-ester_cl"/>
    <property type="match status" value="1"/>
</dbReference>
<protein>
    <recommendedName>
        <fullName evidence="2">Alpha-macroglobulin-like TED domain-containing protein</fullName>
    </recommendedName>
</protein>